<protein>
    <recommendedName>
        <fullName evidence="1">2EXR domain-containing protein</fullName>
    </recommendedName>
</protein>
<accession>A0A1L7X0F0</accession>
<dbReference type="Proteomes" id="UP000184330">
    <property type="component" value="Unassembled WGS sequence"/>
</dbReference>
<feature type="domain" description="2EXR" evidence="1">
    <location>
        <begin position="57"/>
        <end position="128"/>
    </location>
</feature>
<dbReference type="PANTHER" id="PTHR35910:SF6">
    <property type="entry name" value="2EXR DOMAIN-CONTAINING PROTEIN"/>
    <property type="match status" value="1"/>
</dbReference>
<evidence type="ECO:0000313" key="3">
    <source>
        <dbReference type="Proteomes" id="UP000184330"/>
    </source>
</evidence>
<reference evidence="2 3" key="1">
    <citation type="submission" date="2016-03" db="EMBL/GenBank/DDBJ databases">
        <authorList>
            <person name="Ploux O."/>
        </authorList>
    </citation>
    <scope>NUCLEOTIDE SEQUENCE [LARGE SCALE GENOMIC DNA]</scope>
    <source>
        <strain evidence="2 3">UAMH 11012</strain>
    </source>
</reference>
<sequence>MAAQALWQPGVIQYLSYPHGPIPPGHHGPLKARVTWRPSGPNTPHPRQVPLQPDAKFYLFSELPLEIRLKIWNFASPPRVIEIRSWGNNIANRFRPVKFSTPPQKPPIIFRINHESREEAVRLYTVVEIGISVSILDPSRQYVDWKLHSMNSYRRRMHFFHHDVSNLPLATPYPAQKTYINFCRDTIYLGPEFQSYHLESLLTATGPKMELSGLQYLAMDKKLWTASVDARWHMGHLRAALYSLRSRPIKEIYIVTDDLKEALPDKFYYREHEITLHDAPYEYEYDLSDKGEKEKTVVQNLEGWFERLWKDKDTEKEAPKVEVKSVRRDGRSLSSFKDGIWEVQKVMGGMESWKSWTPADEAHTL</sequence>
<dbReference type="InterPro" id="IPR045518">
    <property type="entry name" value="2EXR"/>
</dbReference>
<gene>
    <name evidence="2" type="ORF">PAC_08384</name>
</gene>
<evidence type="ECO:0000313" key="2">
    <source>
        <dbReference type="EMBL" id="CZR58492.1"/>
    </source>
</evidence>
<evidence type="ECO:0000259" key="1">
    <source>
        <dbReference type="Pfam" id="PF20150"/>
    </source>
</evidence>
<dbReference type="Pfam" id="PF20150">
    <property type="entry name" value="2EXR"/>
    <property type="match status" value="1"/>
</dbReference>
<name>A0A1L7X0F0_9HELO</name>
<keyword evidence="3" id="KW-1185">Reference proteome</keyword>
<proteinExistence type="predicted"/>
<dbReference type="EMBL" id="FJOG01000012">
    <property type="protein sequence ID" value="CZR58492.1"/>
    <property type="molecule type" value="Genomic_DNA"/>
</dbReference>
<dbReference type="PANTHER" id="PTHR35910">
    <property type="entry name" value="2EXR DOMAIN-CONTAINING PROTEIN"/>
    <property type="match status" value="1"/>
</dbReference>
<dbReference type="AlphaFoldDB" id="A0A1L7X0F0"/>
<organism evidence="2 3">
    <name type="scientific">Phialocephala subalpina</name>
    <dbReference type="NCBI Taxonomy" id="576137"/>
    <lineage>
        <taxon>Eukaryota</taxon>
        <taxon>Fungi</taxon>
        <taxon>Dikarya</taxon>
        <taxon>Ascomycota</taxon>
        <taxon>Pezizomycotina</taxon>
        <taxon>Leotiomycetes</taxon>
        <taxon>Helotiales</taxon>
        <taxon>Mollisiaceae</taxon>
        <taxon>Phialocephala</taxon>
        <taxon>Phialocephala fortinii species complex</taxon>
    </lineage>
</organism>
<dbReference type="OrthoDB" id="3513892at2759"/>